<dbReference type="EMBL" id="JAWDJX010000016">
    <property type="protein sequence ID" value="KAK3053299.1"/>
    <property type="molecule type" value="Genomic_DNA"/>
</dbReference>
<dbReference type="PROSITE" id="PS50172">
    <property type="entry name" value="BRCT"/>
    <property type="match status" value="3"/>
</dbReference>
<feature type="compositionally biased region" description="Low complexity" evidence="1">
    <location>
        <begin position="592"/>
        <end position="603"/>
    </location>
</feature>
<dbReference type="GO" id="GO:0005634">
    <property type="term" value="C:nucleus"/>
    <property type="evidence" value="ECO:0007669"/>
    <property type="project" value="TreeGrafter"/>
</dbReference>
<dbReference type="PANTHER" id="PTHR47667:SF1">
    <property type="entry name" value="REGULATOR OF TY1 TRANSPOSITION PROTEIN 107"/>
    <property type="match status" value="1"/>
</dbReference>
<dbReference type="Pfam" id="PF12738">
    <property type="entry name" value="PTCB-BRCT"/>
    <property type="match status" value="1"/>
</dbReference>
<name>A0AAJ0GDN2_9PEZI</name>
<dbReference type="InterPro" id="IPR001357">
    <property type="entry name" value="BRCT_dom"/>
</dbReference>
<keyword evidence="4" id="KW-1185">Reference proteome</keyword>
<dbReference type="SUPFAM" id="SSF52113">
    <property type="entry name" value="BRCT domain"/>
    <property type="match status" value="4"/>
</dbReference>
<dbReference type="PANTHER" id="PTHR47667">
    <property type="entry name" value="REGULATOR OF TY1 TRANSPOSITION PROTEIN 107"/>
    <property type="match status" value="1"/>
</dbReference>
<accession>A0AAJ0GDN2</accession>
<evidence type="ECO:0000313" key="3">
    <source>
        <dbReference type="EMBL" id="KAK3053299.1"/>
    </source>
</evidence>
<feature type="domain" description="BRCT" evidence="2">
    <location>
        <begin position="110"/>
        <end position="200"/>
    </location>
</feature>
<dbReference type="Gene3D" id="3.40.50.10190">
    <property type="entry name" value="BRCT domain"/>
    <property type="match status" value="5"/>
</dbReference>
<evidence type="ECO:0000259" key="2">
    <source>
        <dbReference type="PROSITE" id="PS50172"/>
    </source>
</evidence>
<dbReference type="GO" id="GO:0006302">
    <property type="term" value="P:double-strand break repair"/>
    <property type="evidence" value="ECO:0007669"/>
    <property type="project" value="TreeGrafter"/>
</dbReference>
<dbReference type="GO" id="GO:0035361">
    <property type="term" value="C:Cul8-RING ubiquitin ligase complex"/>
    <property type="evidence" value="ECO:0007669"/>
    <property type="project" value="TreeGrafter"/>
</dbReference>
<dbReference type="GO" id="GO:1990683">
    <property type="term" value="P:DNA double-strand break attachment to nuclear envelope"/>
    <property type="evidence" value="ECO:0007669"/>
    <property type="project" value="TreeGrafter"/>
</dbReference>
<dbReference type="Pfam" id="PF16770">
    <property type="entry name" value="RTT107_BRCT_5"/>
    <property type="match status" value="1"/>
</dbReference>
<dbReference type="CDD" id="cd18438">
    <property type="entry name" value="BRCT_BRC1_like_rpt4"/>
    <property type="match status" value="1"/>
</dbReference>
<dbReference type="SMART" id="SM00292">
    <property type="entry name" value="BRCT"/>
    <property type="match status" value="5"/>
</dbReference>
<dbReference type="Pfam" id="PF00533">
    <property type="entry name" value="BRCT"/>
    <property type="match status" value="1"/>
</dbReference>
<feature type="domain" description="BRCT" evidence="2">
    <location>
        <begin position="10"/>
        <end position="109"/>
    </location>
</feature>
<dbReference type="AlphaFoldDB" id="A0AAJ0GDN2"/>
<comment type="caution">
    <text evidence="3">The sequence shown here is derived from an EMBL/GenBank/DDBJ whole genome shotgun (WGS) entry which is preliminary data.</text>
</comment>
<dbReference type="CDD" id="cd18437">
    <property type="entry name" value="BRCT_BRC1_like_rpt3"/>
    <property type="match status" value="1"/>
</dbReference>
<dbReference type="Pfam" id="PF16589">
    <property type="entry name" value="BRCT_2"/>
    <property type="match status" value="1"/>
</dbReference>
<proteinExistence type="predicted"/>
<evidence type="ECO:0000256" key="1">
    <source>
        <dbReference type="SAM" id="MobiDB-lite"/>
    </source>
</evidence>
<feature type="region of interest" description="Disordered" evidence="1">
    <location>
        <begin position="461"/>
        <end position="552"/>
    </location>
</feature>
<dbReference type="Proteomes" id="UP001271007">
    <property type="component" value="Unassembled WGS sequence"/>
</dbReference>
<dbReference type="InterPro" id="IPR036420">
    <property type="entry name" value="BRCT_dom_sf"/>
</dbReference>
<organism evidence="3 4">
    <name type="scientific">Extremus antarcticus</name>
    <dbReference type="NCBI Taxonomy" id="702011"/>
    <lineage>
        <taxon>Eukaryota</taxon>
        <taxon>Fungi</taxon>
        <taxon>Dikarya</taxon>
        <taxon>Ascomycota</taxon>
        <taxon>Pezizomycotina</taxon>
        <taxon>Dothideomycetes</taxon>
        <taxon>Dothideomycetidae</taxon>
        <taxon>Mycosphaerellales</taxon>
        <taxon>Extremaceae</taxon>
        <taxon>Extremus</taxon>
    </lineage>
</organism>
<reference evidence="3" key="1">
    <citation type="submission" date="2023-04" db="EMBL/GenBank/DDBJ databases">
        <title>Black Yeasts Isolated from many extreme environments.</title>
        <authorList>
            <person name="Coleine C."/>
            <person name="Stajich J.E."/>
            <person name="Selbmann L."/>
        </authorList>
    </citation>
    <scope>NUCLEOTIDE SEQUENCE</scope>
    <source>
        <strain evidence="3">CCFEE 5312</strain>
    </source>
</reference>
<feature type="domain" description="BRCT" evidence="2">
    <location>
        <begin position="345"/>
        <end position="433"/>
    </location>
</feature>
<dbReference type="FunFam" id="3.40.50.10190:FF:000048">
    <property type="entry name" value="DNA repair protein Rtt107"/>
    <property type="match status" value="1"/>
</dbReference>
<dbReference type="InterPro" id="IPR053036">
    <property type="entry name" value="CellCycle_DNARepair_Reg"/>
</dbReference>
<evidence type="ECO:0000313" key="4">
    <source>
        <dbReference type="Proteomes" id="UP001271007"/>
    </source>
</evidence>
<sequence>MERGEEEYGSAKPLFDGVVFAIIRSDELDADRMSLLTQSITTNGGRCVVLQTPDELIQTVEELTHIVSSNIDFPHYAAALEHGIDVVKPSWVTDCLTKHRLAQSRRHSPDPSQYFQDVVLTCANLPEGDQDAIIAGVLALGGTYSSPLSKLVTHIVTNNLDNKKCEMALEKGLTCQIVLPHWFDDCFKLGRKISERPYLLPDPEILRKNNITKVRDINTGILEGATEAVPSSEAPLSSPPGSPTECRKNLIAFQYRKIKLGEDLDLTKHLRATLEALIDHSGATITEDIDEAQIYIGQFRDGKDYIKASRAGKDVGNLAWLYQVINRNRYTSPLSKLLHYPIPRDSLPGFEDLRISISNYTGDARIYIENLIRYSGAEFTKTMKQDNTHLITAHTTSEKCEAAQEWGINIVNHIWLEESFAKCAVQPLTNLRYTHFPARTNLGEVAGQTSFDMKKVEQMFFRKPRESPKKPLASPAATAKSSKPTSSAGAALAASTANISEAPTPSRSVNETGVEPSTAKKGPGRPRKSVSTPRIRVEEEKENESPFLSTDRASKIKARGNLLINAEDKAQYDKEMKRKGGLIHGVERRTSLADASSPLAASRPSKKRTSDEYEATKVGSELSDGEEAQESGSKAKKAKLTAPAELPPVRYRMMVTGDDRWQTSKRQEDVDRRSLRQLGVLVTMDPKDVQILVAPQIKRTKKFVAALACAPLVVNTSYLDHALGENDLMDDPEPLQDLENEERFGFKLSEALERAKINNRHLFRGWTIYVTRDVPGGYETYKEIVELNGGTAVVYAGRKGLDIIKRVRNDDPEPEAQHQGPDEDSDCVYLVSGTKQVEHHLCQLFRELAKSQGVRARVVSHDWLLNTAMSQMVGWDGKYALKE</sequence>
<dbReference type="CDD" id="cd18436">
    <property type="entry name" value="BRCT_BRC1_like_rpt2"/>
    <property type="match status" value="1"/>
</dbReference>
<feature type="region of interest" description="Disordered" evidence="1">
    <location>
        <begin position="581"/>
        <end position="643"/>
    </location>
</feature>
<protein>
    <submittedName>
        <fullName evidence="3">Regulator of Ty1 Transposition</fullName>
    </submittedName>
</protein>
<feature type="compositionally biased region" description="Low complexity" evidence="1">
    <location>
        <begin position="470"/>
        <end position="502"/>
    </location>
</feature>
<gene>
    <name evidence="3" type="primary">ESC4</name>
    <name evidence="3" type="ORF">LTR09_005468</name>
</gene>